<keyword evidence="2" id="KW-1185">Reference proteome</keyword>
<comment type="caution">
    <text evidence="1">The sequence shown here is derived from an EMBL/GenBank/DDBJ whole genome shotgun (WGS) entry which is preliminary data.</text>
</comment>
<protein>
    <submittedName>
        <fullName evidence="1">Uncharacterized protein</fullName>
    </submittedName>
</protein>
<accession>A0A7J5ZWH7</accession>
<dbReference type="EMBL" id="JAAGNN010000021">
    <property type="protein sequence ID" value="KAF4074985.1"/>
    <property type="molecule type" value="Genomic_DNA"/>
</dbReference>
<organism evidence="1 2">
    <name type="scientific">Ameiurus melas</name>
    <name type="common">Black bullhead</name>
    <name type="synonym">Silurus melas</name>
    <dbReference type="NCBI Taxonomy" id="219545"/>
    <lineage>
        <taxon>Eukaryota</taxon>
        <taxon>Metazoa</taxon>
        <taxon>Chordata</taxon>
        <taxon>Craniata</taxon>
        <taxon>Vertebrata</taxon>
        <taxon>Euteleostomi</taxon>
        <taxon>Actinopterygii</taxon>
        <taxon>Neopterygii</taxon>
        <taxon>Teleostei</taxon>
        <taxon>Ostariophysi</taxon>
        <taxon>Siluriformes</taxon>
        <taxon>Ictaluridae</taxon>
        <taxon>Ameiurus</taxon>
    </lineage>
</organism>
<sequence>MVWSSHEAEPRKPEGGHGSQLGSFSWANVVFVICVCNERDKLLTLLAETHLITPSLLCPFISAPLLPNGEEKPCQSSAANHPLCVCATLPHSHVRSCCPKQLKWCCSFSTPLAVRES</sequence>
<proteinExistence type="predicted"/>
<dbReference type="Proteomes" id="UP000593565">
    <property type="component" value="Unassembled WGS sequence"/>
</dbReference>
<evidence type="ECO:0000313" key="1">
    <source>
        <dbReference type="EMBL" id="KAF4074985.1"/>
    </source>
</evidence>
<evidence type="ECO:0000313" key="2">
    <source>
        <dbReference type="Proteomes" id="UP000593565"/>
    </source>
</evidence>
<dbReference type="AlphaFoldDB" id="A0A7J5ZWH7"/>
<name>A0A7J5ZWH7_AMEME</name>
<reference evidence="1 2" key="1">
    <citation type="submission" date="2020-02" db="EMBL/GenBank/DDBJ databases">
        <title>A chromosome-scale genome assembly of the black bullhead catfish (Ameiurus melas).</title>
        <authorList>
            <person name="Wen M."/>
            <person name="Zham M."/>
            <person name="Cabau C."/>
            <person name="Klopp C."/>
            <person name="Donnadieu C."/>
            <person name="Roques C."/>
            <person name="Bouchez O."/>
            <person name="Lampietro C."/>
            <person name="Jouanno E."/>
            <person name="Herpin A."/>
            <person name="Louis A."/>
            <person name="Berthelot C."/>
            <person name="Parey E."/>
            <person name="Roest-Crollius H."/>
            <person name="Braasch I."/>
            <person name="Postlethwait J."/>
            <person name="Robinson-Rechavi M."/>
            <person name="Echchiki A."/>
            <person name="Begum T."/>
            <person name="Montfort J."/>
            <person name="Schartl M."/>
            <person name="Bobe J."/>
            <person name="Guiguen Y."/>
        </authorList>
    </citation>
    <scope>NUCLEOTIDE SEQUENCE [LARGE SCALE GENOMIC DNA]</scope>
    <source>
        <strain evidence="1">M_S1</strain>
        <tissue evidence="1">Blood</tissue>
    </source>
</reference>
<gene>
    <name evidence="1" type="ORF">AMELA_G00229510</name>
</gene>